<dbReference type="CDD" id="cd00201">
    <property type="entry name" value="WW"/>
    <property type="match status" value="1"/>
</dbReference>
<dbReference type="Pfam" id="PF00397">
    <property type="entry name" value="WW"/>
    <property type="match status" value="1"/>
</dbReference>
<dbReference type="InterPro" id="IPR000008">
    <property type="entry name" value="C2_dom"/>
</dbReference>
<dbReference type="SMART" id="SM00456">
    <property type="entry name" value="WW"/>
    <property type="match status" value="1"/>
</dbReference>
<keyword evidence="4" id="KW-0539">Nucleus</keyword>
<organism evidence="10">
    <name type="scientific">Brugia timori</name>
    <dbReference type="NCBI Taxonomy" id="42155"/>
    <lineage>
        <taxon>Eukaryota</taxon>
        <taxon>Metazoa</taxon>
        <taxon>Ecdysozoa</taxon>
        <taxon>Nematoda</taxon>
        <taxon>Chromadorea</taxon>
        <taxon>Rhabditida</taxon>
        <taxon>Spirurina</taxon>
        <taxon>Spiruromorpha</taxon>
        <taxon>Filarioidea</taxon>
        <taxon>Onchocercidae</taxon>
        <taxon>Brugia</taxon>
    </lineage>
</organism>
<dbReference type="GO" id="GO:0035329">
    <property type="term" value="P:hippo signaling"/>
    <property type="evidence" value="ECO:0007669"/>
    <property type="project" value="TreeGrafter"/>
</dbReference>
<dbReference type="SUPFAM" id="SSF51045">
    <property type="entry name" value="WW domain"/>
    <property type="match status" value="1"/>
</dbReference>
<keyword evidence="9" id="KW-1185">Reference proteome</keyword>
<dbReference type="SUPFAM" id="SSF49562">
    <property type="entry name" value="C2 domain (Calcium/lipid-binding domain, CaLB)"/>
    <property type="match status" value="1"/>
</dbReference>
<dbReference type="GO" id="GO:0005737">
    <property type="term" value="C:cytoplasm"/>
    <property type="evidence" value="ECO:0007669"/>
    <property type="project" value="UniProtKB-SubCell"/>
</dbReference>
<evidence type="ECO:0000256" key="3">
    <source>
        <dbReference type="ARBA" id="ARBA00022490"/>
    </source>
</evidence>
<keyword evidence="3" id="KW-0963">Cytoplasm</keyword>
<dbReference type="InterPro" id="IPR051583">
    <property type="entry name" value="YAP1"/>
</dbReference>
<dbReference type="CDD" id="cd04021">
    <property type="entry name" value="C2_E3_ubiquitin_ligase"/>
    <property type="match status" value="1"/>
</dbReference>
<feature type="domain" description="WW" evidence="7">
    <location>
        <begin position="223"/>
        <end position="256"/>
    </location>
</feature>
<dbReference type="GO" id="GO:0005634">
    <property type="term" value="C:nucleus"/>
    <property type="evidence" value="ECO:0007669"/>
    <property type="project" value="UniProtKB-SubCell"/>
</dbReference>
<feature type="compositionally biased region" description="Polar residues" evidence="5">
    <location>
        <begin position="209"/>
        <end position="219"/>
    </location>
</feature>
<proteinExistence type="predicted"/>
<evidence type="ECO:0000313" key="9">
    <source>
        <dbReference type="Proteomes" id="UP000280834"/>
    </source>
</evidence>
<dbReference type="PROSITE" id="PS50020">
    <property type="entry name" value="WW_DOMAIN_2"/>
    <property type="match status" value="1"/>
</dbReference>
<accession>A0A0R3QWP8</accession>
<protein>
    <submittedName>
        <fullName evidence="10">WW domain-containing protein</fullName>
    </submittedName>
</protein>
<evidence type="ECO:0000256" key="4">
    <source>
        <dbReference type="ARBA" id="ARBA00023242"/>
    </source>
</evidence>
<dbReference type="Pfam" id="PF00168">
    <property type="entry name" value="C2"/>
    <property type="match status" value="1"/>
</dbReference>
<dbReference type="GO" id="GO:0003713">
    <property type="term" value="F:transcription coactivator activity"/>
    <property type="evidence" value="ECO:0007669"/>
    <property type="project" value="TreeGrafter"/>
</dbReference>
<dbReference type="InterPro" id="IPR001202">
    <property type="entry name" value="WW_dom"/>
</dbReference>
<evidence type="ECO:0000313" key="8">
    <source>
        <dbReference type="EMBL" id="VDO34591.1"/>
    </source>
</evidence>
<dbReference type="PANTHER" id="PTHR17616">
    <property type="entry name" value="YES-ASSOCIATED PROTEIN YAP1 FAMILY MEMBER"/>
    <property type="match status" value="1"/>
</dbReference>
<dbReference type="SMART" id="SM00239">
    <property type="entry name" value="C2"/>
    <property type="match status" value="1"/>
</dbReference>
<dbReference type="PANTHER" id="PTHR17616:SF8">
    <property type="entry name" value="TRANSCRIPTIONAL COACTIVATOR YORKIE"/>
    <property type="match status" value="1"/>
</dbReference>
<feature type="region of interest" description="Disordered" evidence="5">
    <location>
        <begin position="193"/>
        <end position="219"/>
    </location>
</feature>
<dbReference type="GO" id="GO:0045944">
    <property type="term" value="P:positive regulation of transcription by RNA polymerase II"/>
    <property type="evidence" value="ECO:0007669"/>
    <property type="project" value="TreeGrafter"/>
</dbReference>
<dbReference type="WBParaSite" id="BTMF_0001215601-mRNA-1">
    <property type="protein sequence ID" value="BTMF_0001215601-mRNA-1"/>
    <property type="gene ID" value="BTMF_0001215601"/>
</dbReference>
<evidence type="ECO:0000256" key="5">
    <source>
        <dbReference type="SAM" id="MobiDB-lite"/>
    </source>
</evidence>
<sequence length="289" mass="31908">MPSQNGVADERTKLFPLNISIISAKLHGVSGLFNKPPDVYVEVIADSITSRKTAVRKKTNAPQWDEQIQIQIHESSVLEFRVFGKSKLFEDSLIGHKILKMSHAIKKESDNGKFDNTKMTLHLSSPKDMARIGELKILVSGIVIRPKKKSVDSIQLIGGSHIVEGHVGEASTSCPNNMTNGALVTTTVSNTATTNNANRKNNPGKSRDTMLSQTHAGSTITEERLPEGWELRYDAYGRKYYVDHTTKSTTWERPSTTPLPSGQVIISVKLINAHFFIIKPGISLPHTLI</sequence>
<dbReference type="PROSITE" id="PS50004">
    <property type="entry name" value="C2"/>
    <property type="match status" value="1"/>
</dbReference>
<gene>
    <name evidence="8" type="ORF">BTMF_LOCUS10182</name>
</gene>
<dbReference type="InterPro" id="IPR036020">
    <property type="entry name" value="WW_dom_sf"/>
</dbReference>
<dbReference type="Gene3D" id="2.20.70.10">
    <property type="match status" value="1"/>
</dbReference>
<dbReference type="EMBL" id="UZAG01017415">
    <property type="protein sequence ID" value="VDO34591.1"/>
    <property type="molecule type" value="Genomic_DNA"/>
</dbReference>
<dbReference type="InterPro" id="IPR035892">
    <property type="entry name" value="C2_domain_sf"/>
</dbReference>
<evidence type="ECO:0000256" key="1">
    <source>
        <dbReference type="ARBA" id="ARBA00004123"/>
    </source>
</evidence>
<feature type="domain" description="C2" evidence="6">
    <location>
        <begin position="1"/>
        <end position="114"/>
    </location>
</feature>
<dbReference type="Gene3D" id="2.60.40.150">
    <property type="entry name" value="C2 domain"/>
    <property type="match status" value="1"/>
</dbReference>
<reference evidence="10" key="1">
    <citation type="submission" date="2017-02" db="UniProtKB">
        <authorList>
            <consortium name="WormBaseParasite"/>
        </authorList>
    </citation>
    <scope>IDENTIFICATION</scope>
</reference>
<evidence type="ECO:0000256" key="2">
    <source>
        <dbReference type="ARBA" id="ARBA00004496"/>
    </source>
</evidence>
<evidence type="ECO:0000313" key="10">
    <source>
        <dbReference type="WBParaSite" id="BTMF_0001215601-mRNA-1"/>
    </source>
</evidence>
<comment type="subcellular location">
    <subcellularLocation>
        <location evidence="2">Cytoplasm</location>
    </subcellularLocation>
    <subcellularLocation>
        <location evidence="1">Nucleus</location>
    </subcellularLocation>
</comment>
<dbReference type="AlphaFoldDB" id="A0A0R3QWP8"/>
<evidence type="ECO:0000259" key="6">
    <source>
        <dbReference type="PROSITE" id="PS50004"/>
    </source>
</evidence>
<dbReference type="PROSITE" id="PS01159">
    <property type="entry name" value="WW_DOMAIN_1"/>
    <property type="match status" value="1"/>
</dbReference>
<evidence type="ECO:0000259" key="7">
    <source>
        <dbReference type="PROSITE" id="PS50020"/>
    </source>
</evidence>
<name>A0A0R3QWP8_9BILA</name>
<reference evidence="8 9" key="2">
    <citation type="submission" date="2018-11" db="EMBL/GenBank/DDBJ databases">
        <authorList>
            <consortium name="Pathogen Informatics"/>
        </authorList>
    </citation>
    <scope>NUCLEOTIDE SEQUENCE [LARGE SCALE GENOMIC DNA]</scope>
</reference>
<dbReference type="STRING" id="42155.A0A0R3QWP8"/>
<dbReference type="Proteomes" id="UP000280834">
    <property type="component" value="Unassembled WGS sequence"/>
</dbReference>